<name>A0AA35Y1W6_LACSI</name>
<reference evidence="1" key="1">
    <citation type="submission" date="2023-04" db="EMBL/GenBank/DDBJ databases">
        <authorList>
            <person name="Vijverberg K."/>
            <person name="Xiong W."/>
            <person name="Schranz E."/>
        </authorList>
    </citation>
    <scope>NUCLEOTIDE SEQUENCE</scope>
</reference>
<protein>
    <submittedName>
        <fullName evidence="1">Uncharacterized protein</fullName>
    </submittedName>
</protein>
<proteinExistence type="predicted"/>
<organism evidence="1 2">
    <name type="scientific">Lactuca saligna</name>
    <name type="common">Willowleaf lettuce</name>
    <dbReference type="NCBI Taxonomy" id="75948"/>
    <lineage>
        <taxon>Eukaryota</taxon>
        <taxon>Viridiplantae</taxon>
        <taxon>Streptophyta</taxon>
        <taxon>Embryophyta</taxon>
        <taxon>Tracheophyta</taxon>
        <taxon>Spermatophyta</taxon>
        <taxon>Magnoliopsida</taxon>
        <taxon>eudicotyledons</taxon>
        <taxon>Gunneridae</taxon>
        <taxon>Pentapetalae</taxon>
        <taxon>asterids</taxon>
        <taxon>campanulids</taxon>
        <taxon>Asterales</taxon>
        <taxon>Asteraceae</taxon>
        <taxon>Cichorioideae</taxon>
        <taxon>Cichorieae</taxon>
        <taxon>Lactucinae</taxon>
        <taxon>Lactuca</taxon>
    </lineage>
</organism>
<accession>A0AA35Y1W6</accession>
<dbReference type="AlphaFoldDB" id="A0AA35Y1W6"/>
<sequence length="118" mass="13612">MGAVKTLEYTVISFHLSFKVWTLETFPEDLRALRNNGLHCLNPLRFSKQITSSYTHVLGADHNTSQDNKIDKLVGVVNHLATTIEQFTKKIDKWKNERQFGVNDIDNVEDREVFIDCC</sequence>
<dbReference type="Proteomes" id="UP001177003">
    <property type="component" value="Chromosome 0"/>
</dbReference>
<keyword evidence="2" id="KW-1185">Reference proteome</keyword>
<dbReference type="EMBL" id="OX465086">
    <property type="protein sequence ID" value="CAI9261780.1"/>
    <property type="molecule type" value="Genomic_DNA"/>
</dbReference>
<evidence type="ECO:0000313" key="2">
    <source>
        <dbReference type="Proteomes" id="UP001177003"/>
    </source>
</evidence>
<evidence type="ECO:0000313" key="1">
    <source>
        <dbReference type="EMBL" id="CAI9261780.1"/>
    </source>
</evidence>
<gene>
    <name evidence="1" type="ORF">LSALG_LOCUS2555</name>
</gene>